<accession>A0A829YNV3</accession>
<comment type="caution">
    <text evidence="1">The sequence shown here is derived from an EMBL/GenBank/DDBJ whole genome shotgun (WGS) entry which is preliminary data.</text>
</comment>
<gene>
    <name evidence="1" type="ORF">GCM10011487_70270</name>
</gene>
<keyword evidence="2" id="KW-1185">Reference proteome</keyword>
<evidence type="ECO:0000313" key="2">
    <source>
        <dbReference type="Proteomes" id="UP000445000"/>
    </source>
</evidence>
<dbReference type="Proteomes" id="UP000445000">
    <property type="component" value="Unassembled WGS sequence"/>
</dbReference>
<reference evidence="2" key="1">
    <citation type="submission" date="2020-01" db="EMBL/GenBank/DDBJ databases">
        <title>'Steroidobacter agaridevorans' sp. nov., agar-degrading bacteria isolated from rhizosphere soils.</title>
        <authorList>
            <person name="Ikenaga M."/>
            <person name="Kataoka M."/>
            <person name="Murouchi A."/>
            <person name="Katsuragi S."/>
            <person name="Sakai M."/>
        </authorList>
    </citation>
    <scope>NUCLEOTIDE SEQUENCE [LARGE SCALE GENOMIC DNA]</scope>
    <source>
        <strain evidence="2">YU21-B</strain>
    </source>
</reference>
<name>A0A829YNV3_9GAMM</name>
<dbReference type="EMBL" id="BLJN01000015">
    <property type="protein sequence ID" value="GFE85027.1"/>
    <property type="molecule type" value="Genomic_DNA"/>
</dbReference>
<sequence length="131" mass="14806">MDSEVMCVITRFEVRSITALVRLYRSFRRIKAHSKNIEGLIATRFLIEGPRTCITLSLWKNGGAILQFNTRVVAHVQAANACFRDLDRGNGRAHLWSAQFKLFAVSPHNLNWDGVEVTSPQPTLAPEHPHL</sequence>
<dbReference type="AlphaFoldDB" id="A0A829YNV3"/>
<protein>
    <recommendedName>
        <fullName evidence="3">DUF3291 domain-containing protein</fullName>
    </recommendedName>
</protein>
<proteinExistence type="predicted"/>
<evidence type="ECO:0000313" key="1">
    <source>
        <dbReference type="EMBL" id="GFE85027.1"/>
    </source>
</evidence>
<evidence type="ECO:0008006" key="3">
    <source>
        <dbReference type="Google" id="ProtNLM"/>
    </source>
</evidence>
<organism evidence="1 2">
    <name type="scientific">Steroidobacter agaridevorans</name>
    <dbReference type="NCBI Taxonomy" id="2695856"/>
    <lineage>
        <taxon>Bacteria</taxon>
        <taxon>Pseudomonadati</taxon>
        <taxon>Pseudomonadota</taxon>
        <taxon>Gammaproteobacteria</taxon>
        <taxon>Steroidobacterales</taxon>
        <taxon>Steroidobacteraceae</taxon>
        <taxon>Steroidobacter</taxon>
    </lineage>
</organism>